<organism evidence="1">
    <name type="scientific">Dendroctonus ponderosae</name>
    <name type="common">Mountain pine beetle</name>
    <dbReference type="NCBI Taxonomy" id="77166"/>
    <lineage>
        <taxon>Eukaryota</taxon>
        <taxon>Metazoa</taxon>
        <taxon>Ecdysozoa</taxon>
        <taxon>Arthropoda</taxon>
        <taxon>Hexapoda</taxon>
        <taxon>Insecta</taxon>
        <taxon>Pterygota</taxon>
        <taxon>Neoptera</taxon>
        <taxon>Endopterygota</taxon>
        <taxon>Coleoptera</taxon>
        <taxon>Polyphaga</taxon>
        <taxon>Cucujiformia</taxon>
        <taxon>Curculionidae</taxon>
        <taxon>Scolytinae</taxon>
        <taxon>Dendroctonus</taxon>
    </lineage>
</organism>
<protein>
    <submittedName>
        <fullName evidence="1">Uncharacterized protein</fullName>
    </submittedName>
</protein>
<evidence type="ECO:0000313" key="1">
    <source>
        <dbReference type="EMBL" id="ENN75105.1"/>
    </source>
</evidence>
<accession>N6U0R7</accession>
<dbReference type="HOGENOM" id="CLU_2322747_0_0_1"/>
<sequence>MEGTAHLPNPGYMKEKFKLVIETLHAPDMGLQENNPGYMKENFVICIESLHVPDTGKQENVSGSGARLSIFPALHWRIACCCFVCASDTFPSVLCFPFS</sequence>
<proteinExistence type="predicted"/>
<reference evidence="1" key="1">
    <citation type="journal article" date="2013" name="Genome Biol.">
        <title>Draft genome of the mountain pine beetle, Dendroctonus ponderosae Hopkins, a major forest pest.</title>
        <authorList>
            <person name="Keeling C.I."/>
            <person name="Yuen M.M."/>
            <person name="Liao N.Y."/>
            <person name="Docking T.R."/>
            <person name="Chan S.K."/>
            <person name="Taylor G.A."/>
            <person name="Palmquist D.L."/>
            <person name="Jackman S.D."/>
            <person name="Nguyen A."/>
            <person name="Li M."/>
            <person name="Henderson H."/>
            <person name="Janes J.K."/>
            <person name="Zhao Y."/>
            <person name="Pandoh P."/>
            <person name="Moore R."/>
            <person name="Sperling F.A."/>
            <person name="Huber D.P."/>
            <person name="Birol I."/>
            <person name="Jones S.J."/>
            <person name="Bohlmann J."/>
        </authorList>
    </citation>
    <scope>NUCLEOTIDE SEQUENCE</scope>
</reference>
<dbReference type="AlphaFoldDB" id="N6U0R7"/>
<dbReference type="EMBL" id="KB741021">
    <property type="protein sequence ID" value="ENN75105.1"/>
    <property type="molecule type" value="Genomic_DNA"/>
</dbReference>
<name>N6U0R7_DENPD</name>
<feature type="non-terminal residue" evidence="1">
    <location>
        <position position="1"/>
    </location>
</feature>
<gene>
    <name evidence="1" type="ORF">YQE_08418</name>
</gene>